<dbReference type="InterPro" id="IPR002491">
    <property type="entry name" value="ABC_transptr_periplasmic_BD"/>
</dbReference>
<organism evidence="6">
    <name type="scientific">Paenibacillus sp. BIHB 4019</name>
    <dbReference type="NCBI Taxonomy" id="1870819"/>
    <lineage>
        <taxon>Bacteria</taxon>
        <taxon>Bacillati</taxon>
        <taxon>Bacillota</taxon>
        <taxon>Bacilli</taxon>
        <taxon>Bacillales</taxon>
        <taxon>Paenibacillaceae</taxon>
        <taxon>Paenibacillus</taxon>
    </lineage>
</organism>
<protein>
    <submittedName>
        <fullName evidence="6">ABC transporter substrate-binding protein</fullName>
    </submittedName>
</protein>
<dbReference type="AlphaFoldDB" id="A0A1B2DGJ8"/>
<keyword evidence="3" id="KW-0813">Transport</keyword>
<evidence type="ECO:0000256" key="4">
    <source>
        <dbReference type="ARBA" id="ARBA00022729"/>
    </source>
</evidence>
<evidence type="ECO:0000256" key="3">
    <source>
        <dbReference type="ARBA" id="ARBA00022448"/>
    </source>
</evidence>
<gene>
    <name evidence="6" type="ORF">BBD42_10555</name>
</gene>
<evidence type="ECO:0000256" key="1">
    <source>
        <dbReference type="ARBA" id="ARBA00004196"/>
    </source>
</evidence>
<proteinExistence type="inferred from homology"/>
<comment type="similarity">
    <text evidence="2">Belongs to the bacterial solute-binding protein 8 family.</text>
</comment>
<reference evidence="6" key="1">
    <citation type="submission" date="2016-08" db="EMBL/GenBank/DDBJ databases">
        <title>Complete Genome Seqeunce of Paenibacillus sp. BIHB 4019 from tea rhizoplane.</title>
        <authorList>
            <person name="Thakur R."/>
            <person name="Swarnkar M.K."/>
            <person name="Gulati A."/>
        </authorList>
    </citation>
    <scope>NUCLEOTIDE SEQUENCE [LARGE SCALE GENOMIC DNA]</scope>
    <source>
        <strain evidence="6">BIHB4019</strain>
    </source>
</reference>
<evidence type="ECO:0000256" key="2">
    <source>
        <dbReference type="ARBA" id="ARBA00008814"/>
    </source>
</evidence>
<dbReference type="PROSITE" id="PS50983">
    <property type="entry name" value="FE_B12_PBP"/>
    <property type="match status" value="1"/>
</dbReference>
<dbReference type="InterPro" id="IPR051313">
    <property type="entry name" value="Bact_iron-sidero_bind"/>
</dbReference>
<dbReference type="PROSITE" id="PS51257">
    <property type="entry name" value="PROKAR_LIPOPROTEIN"/>
    <property type="match status" value="1"/>
</dbReference>
<comment type="subcellular location">
    <subcellularLocation>
        <location evidence="1">Cell envelope</location>
    </subcellularLocation>
</comment>
<evidence type="ECO:0000313" key="6">
    <source>
        <dbReference type="EMBL" id="ANY66857.1"/>
    </source>
</evidence>
<dbReference type="Pfam" id="PF01497">
    <property type="entry name" value="Peripla_BP_2"/>
    <property type="match status" value="1"/>
</dbReference>
<dbReference type="GO" id="GO:0030288">
    <property type="term" value="C:outer membrane-bounded periplasmic space"/>
    <property type="evidence" value="ECO:0007669"/>
    <property type="project" value="TreeGrafter"/>
</dbReference>
<dbReference type="RefSeq" id="WP_237163443.1">
    <property type="nucleotide sequence ID" value="NZ_CP016808.1"/>
</dbReference>
<dbReference type="GO" id="GO:1901678">
    <property type="term" value="P:iron coordination entity transport"/>
    <property type="evidence" value="ECO:0007669"/>
    <property type="project" value="UniProtKB-ARBA"/>
</dbReference>
<evidence type="ECO:0000259" key="5">
    <source>
        <dbReference type="PROSITE" id="PS50983"/>
    </source>
</evidence>
<dbReference type="SUPFAM" id="SSF53807">
    <property type="entry name" value="Helical backbone' metal receptor"/>
    <property type="match status" value="1"/>
</dbReference>
<feature type="domain" description="Fe/B12 periplasmic-binding" evidence="5">
    <location>
        <begin position="68"/>
        <end position="352"/>
    </location>
</feature>
<dbReference type="PANTHER" id="PTHR30532">
    <property type="entry name" value="IRON III DICITRATE-BINDING PERIPLASMIC PROTEIN"/>
    <property type="match status" value="1"/>
</dbReference>
<dbReference type="PANTHER" id="PTHR30532:SF1">
    <property type="entry name" value="IRON(3+)-HYDROXAMATE-BINDING PROTEIN FHUD"/>
    <property type="match status" value="1"/>
</dbReference>
<sequence>MFGSEKTMGRGRYTLRGFTLLMLMLLAAMISACGNNNGANTAANAAASNSAGLASSAPSAEPTAAAPQTITIKHAYAETEVPIKPKRVAVYGLEDVMLSLEAPMVYANSFKGYYLDDQLQKLGIPLSNNTNFQPNLEAILKSQPDLIIVQQYSVDANSYAELSKIAPTITFAPDDWKKALAEIGQVLGMEDKAQQVLQAHEGKIKQAKETIINAVGADKTVVFMRPSEKDLQVFFPSFNLVYNDLGLNPDASIAMFQKKTSDDWGITTSLEELPSITADYVFAIYGGSLETEEEYNKQEGVALGIEKLSLWQQMPAVKQSHVFKVSARHWMSSGPIAESREVDDVVAAVTGK</sequence>
<accession>A0A1B2DGJ8</accession>
<name>A0A1B2DGJ8_9BACL</name>
<dbReference type="EMBL" id="CP016808">
    <property type="protein sequence ID" value="ANY66857.1"/>
    <property type="molecule type" value="Genomic_DNA"/>
</dbReference>
<dbReference type="Gene3D" id="3.40.50.1980">
    <property type="entry name" value="Nitrogenase molybdenum iron protein domain"/>
    <property type="match status" value="2"/>
</dbReference>
<keyword evidence="4" id="KW-0732">Signal</keyword>